<dbReference type="SUPFAM" id="SSF53850">
    <property type="entry name" value="Periplasmic binding protein-like II"/>
    <property type="match status" value="1"/>
</dbReference>
<dbReference type="Pfam" id="PF01547">
    <property type="entry name" value="SBP_bac_1"/>
    <property type="match status" value="1"/>
</dbReference>
<reference evidence="2" key="1">
    <citation type="submission" date="2010-11" db="EMBL/GenBank/DDBJ databases">
        <title>The complete genome of Mahella australiensis DSM 15567.</title>
        <authorList>
            <consortium name="US DOE Joint Genome Institute (JGI-PGF)"/>
            <person name="Lucas S."/>
            <person name="Copeland A."/>
            <person name="Lapidus A."/>
            <person name="Bruce D."/>
            <person name="Goodwin L."/>
            <person name="Pitluck S."/>
            <person name="Kyrpides N."/>
            <person name="Mavromatis K."/>
            <person name="Pagani I."/>
            <person name="Ivanova N."/>
            <person name="Teshima H."/>
            <person name="Brettin T."/>
            <person name="Detter J.C."/>
            <person name="Han C."/>
            <person name="Tapia R."/>
            <person name="Land M."/>
            <person name="Hauser L."/>
            <person name="Markowitz V."/>
            <person name="Cheng J.-F."/>
            <person name="Hugenholtz P."/>
            <person name="Woyke T."/>
            <person name="Wu D."/>
            <person name="Spring S."/>
            <person name="Pukall R."/>
            <person name="Steenblock K."/>
            <person name="Schneider S."/>
            <person name="Klenk H.-P."/>
            <person name="Eisen J.A."/>
        </authorList>
    </citation>
    <scope>NUCLEOTIDE SEQUENCE [LARGE SCALE GENOMIC DNA]</scope>
    <source>
        <strain evidence="2">DSM 15567 / CIP 107919 / 50-1 BON</strain>
    </source>
</reference>
<dbReference type="PANTHER" id="PTHR43649">
    <property type="entry name" value="ARABINOSE-BINDING PROTEIN-RELATED"/>
    <property type="match status" value="1"/>
</dbReference>
<accession>F3ZYS4</accession>
<dbReference type="HOGENOM" id="CLU_309660_0_0_9"/>
<dbReference type="InterPro" id="IPR050490">
    <property type="entry name" value="Bact_solute-bd_prot1"/>
</dbReference>
<name>F3ZYS4_MAHA5</name>
<sequence length="970" mass="110556">MMSLGRATKIAVILILLAFSLTISNFIVPQANVSKAQDEDGQGFTVGNIRDDYEVYLSEYKNAPRPQESINISATDFIDANPTVEVVTGLGNTPAKAVKTGEEGYIEWDVNIETAGLYNIKIEYYPIQGRGSSIERELWINGRLPFFGASHLTFSRIWADEGDVKQDNRGNDIRPSQIEAPRWQWSYLWDYMGYYNEPYYFYFKAGKNTVRLVSVKEPMAIKSITIEQAPKSLPYEQIAAAYEQQGYKNYEGKPIKIQGEDAYLKSDPTLYPLNDRASPTTEPYDPSKIRLNTIGGYRWNLPGQWIMWEIDVPEDGLYRLAFKVRQNMVRGSFSNRRLLIDEKVPFDEAGDLKFEYKNDWVMYELTKNAQPCLFYLTKGKHEVKLEVTLGDLAEIIRTIESSLYQLNEAYRKIIMVTTPTPDPYRDYQLDLQIPDVIKELDKQGNIIDEMAQQLIAYTGQRGSQSAILYRLSYQLKDMARRPDRIPRMLNDFKTNIGSLGTWILSAREQPLEIDYIWLGSPTKQLPEVGTSLGQKALHETRALIASFTEDYNSVGNVYGGEALKVWIQTGRDQAQVLKQIIDDTFTPQTGVPVNLELVQPGTLLPAVVANIGPDVALQLGISDPVNFATRHAAIDLTQFDEFDEVAKRFHDSALVPYEFNDGVFALPETQSFPMLFYRTDILDELNLQVPQTWQNVFNILPVIQKNHMDFGIPISTTQTPGAGMTSFTMFLYQMGGKLYKEDGIATALDEEEAIEAFKMWTELYVNYKFPVQYDFANRFRIGEMPIGIADYQTYNFLSVFAPEIRGLWDFAPVPGTEKLDGSIDRSVPSGGTAAMMVRGVKDKNAAWEFLKWWTSTETQERFGREMESLLGAAGRYPTANIEALEKLPWPVKDYKNLMAQWQWVKGNPEVPGGYFTPRHLDNAFREVIYSGEDPRETILDYVRVINDEITNKRIEFGLPTLEDLKDKTGR</sequence>
<keyword evidence="2" id="KW-1185">Reference proteome</keyword>
<dbReference type="AlphaFoldDB" id="F3ZYS4"/>
<gene>
    <name evidence="1" type="ordered locus">Mahau_0455</name>
</gene>
<reference evidence="1 2" key="2">
    <citation type="journal article" date="2011" name="Stand. Genomic Sci.">
        <title>Complete genome sequence of Mahella australiensis type strain (50-1 BON).</title>
        <authorList>
            <person name="Sikorski J."/>
            <person name="Teshima H."/>
            <person name="Nolan M."/>
            <person name="Lucas S."/>
            <person name="Hammon N."/>
            <person name="Deshpande S."/>
            <person name="Cheng J.F."/>
            <person name="Pitluck S."/>
            <person name="Liolios K."/>
            <person name="Pagani I."/>
            <person name="Ivanova N."/>
            <person name="Huntemann M."/>
            <person name="Mavromatis K."/>
            <person name="Ovchinikova G."/>
            <person name="Pati A."/>
            <person name="Tapia R."/>
            <person name="Han C."/>
            <person name="Goodwin L."/>
            <person name="Chen A."/>
            <person name="Palaniappan K."/>
            <person name="Land M."/>
            <person name="Hauser L."/>
            <person name="Ngatchou-Djao O.D."/>
            <person name="Rohde M."/>
            <person name="Pukall R."/>
            <person name="Spring S."/>
            <person name="Abt B."/>
            <person name="Goker M."/>
            <person name="Detter J.C."/>
            <person name="Woyke T."/>
            <person name="Bristow J."/>
            <person name="Markowitz V."/>
            <person name="Hugenholtz P."/>
            <person name="Eisen J.A."/>
            <person name="Kyrpides N.C."/>
            <person name="Klenk H.P."/>
            <person name="Lapidus A."/>
        </authorList>
    </citation>
    <scope>NUCLEOTIDE SEQUENCE [LARGE SCALE GENOMIC DNA]</scope>
    <source>
        <strain evidence="2">DSM 15567 / CIP 107919 / 50-1 BON</strain>
    </source>
</reference>
<dbReference type="STRING" id="697281.Mahau_0455"/>
<dbReference type="CDD" id="cd14489">
    <property type="entry name" value="CBM_SBP_bac_1_like"/>
    <property type="match status" value="1"/>
</dbReference>
<dbReference type="Proteomes" id="UP000008457">
    <property type="component" value="Chromosome"/>
</dbReference>
<dbReference type="Gene3D" id="2.60.120.260">
    <property type="entry name" value="Galactose-binding domain-like"/>
    <property type="match status" value="2"/>
</dbReference>
<dbReference type="KEGG" id="mas:Mahau_0455"/>
<dbReference type="Gene3D" id="3.40.190.10">
    <property type="entry name" value="Periplasmic binding protein-like II"/>
    <property type="match status" value="1"/>
</dbReference>
<dbReference type="PANTHER" id="PTHR43649:SF27">
    <property type="entry name" value="EXTRACELLULAR SOLUTE-BINDING PROTEIN FAMILY 1"/>
    <property type="match status" value="1"/>
</dbReference>
<dbReference type="InterPro" id="IPR006059">
    <property type="entry name" value="SBP"/>
</dbReference>
<evidence type="ECO:0000313" key="1">
    <source>
        <dbReference type="EMBL" id="AEE95669.1"/>
    </source>
</evidence>
<protein>
    <submittedName>
        <fullName evidence="1">Carbohydrate ABC transporter substrate-binding protein, CUT1 family</fullName>
    </submittedName>
</protein>
<dbReference type="eggNOG" id="COG1653">
    <property type="taxonomic scope" value="Bacteria"/>
</dbReference>
<dbReference type="EMBL" id="CP002360">
    <property type="protein sequence ID" value="AEE95669.1"/>
    <property type="molecule type" value="Genomic_DNA"/>
</dbReference>
<proteinExistence type="predicted"/>
<dbReference type="RefSeq" id="WP_013780102.1">
    <property type="nucleotide sequence ID" value="NC_015520.1"/>
</dbReference>
<organism evidence="1 2">
    <name type="scientific">Mahella australiensis (strain DSM 15567 / CIP 107919 / 50-1 BON)</name>
    <dbReference type="NCBI Taxonomy" id="697281"/>
    <lineage>
        <taxon>Bacteria</taxon>
        <taxon>Bacillati</taxon>
        <taxon>Bacillota</taxon>
        <taxon>Clostridia</taxon>
        <taxon>Thermoanaerobacterales</taxon>
        <taxon>Thermoanaerobacterales Family IV. Incertae Sedis</taxon>
        <taxon>Mahella</taxon>
    </lineage>
</organism>
<evidence type="ECO:0000313" key="2">
    <source>
        <dbReference type="Proteomes" id="UP000008457"/>
    </source>
</evidence>